<dbReference type="InterPro" id="IPR021109">
    <property type="entry name" value="Peptidase_aspartic_dom_sf"/>
</dbReference>
<keyword evidence="10" id="KW-0862">Zinc</keyword>
<organism evidence="12 13">
    <name type="scientific">Caenorhabditis bovis</name>
    <dbReference type="NCBI Taxonomy" id="2654633"/>
    <lineage>
        <taxon>Eukaryota</taxon>
        <taxon>Metazoa</taxon>
        <taxon>Ecdysozoa</taxon>
        <taxon>Nematoda</taxon>
        <taxon>Chromadorea</taxon>
        <taxon>Rhabditida</taxon>
        <taxon>Rhabditina</taxon>
        <taxon>Rhabditomorpha</taxon>
        <taxon>Rhabditoidea</taxon>
        <taxon>Rhabditidae</taxon>
        <taxon>Peloderinae</taxon>
        <taxon>Caenorhabditis</taxon>
    </lineage>
</organism>
<dbReference type="GO" id="GO:0016757">
    <property type="term" value="F:glycosyltransferase activity"/>
    <property type="evidence" value="ECO:0007669"/>
    <property type="project" value="UniProtKB-KW"/>
</dbReference>
<dbReference type="OrthoDB" id="1047367at2759"/>
<comment type="similarity">
    <text evidence="2">Belongs to the glycosyltransferase 92 family.</text>
</comment>
<dbReference type="GO" id="GO:0006508">
    <property type="term" value="P:proteolysis"/>
    <property type="evidence" value="ECO:0007669"/>
    <property type="project" value="UniProtKB-KW"/>
</dbReference>
<evidence type="ECO:0000256" key="5">
    <source>
        <dbReference type="ARBA" id="ARBA00022676"/>
    </source>
</evidence>
<evidence type="ECO:0000256" key="3">
    <source>
        <dbReference type="ARBA" id="ARBA00009136"/>
    </source>
</evidence>
<comment type="subcellular location">
    <subcellularLocation>
        <location evidence="1">Membrane</location>
        <topology evidence="1">Single-pass membrane protein</topology>
    </subcellularLocation>
</comment>
<proteinExistence type="inferred from homology"/>
<evidence type="ECO:0000256" key="1">
    <source>
        <dbReference type="ARBA" id="ARBA00004167"/>
    </source>
</evidence>
<comment type="caution">
    <text evidence="12">The sequence shown here is derived from an EMBL/GenBank/DDBJ whole genome shotgun (WGS) entry which is preliminary data.</text>
</comment>
<comment type="similarity">
    <text evidence="3">Belongs to the DDI1 family.</text>
</comment>
<dbReference type="Pfam" id="PF01697">
    <property type="entry name" value="Glyco_transf_92"/>
    <property type="match status" value="1"/>
</dbReference>
<keyword evidence="8" id="KW-0378">Hydrolase</keyword>
<dbReference type="InterPro" id="IPR013087">
    <property type="entry name" value="Znf_C2H2_type"/>
</dbReference>
<evidence type="ECO:0000256" key="8">
    <source>
        <dbReference type="ARBA" id="ARBA00022801"/>
    </source>
</evidence>
<dbReference type="PROSITE" id="PS00028">
    <property type="entry name" value="ZINC_FINGER_C2H2_1"/>
    <property type="match status" value="1"/>
</dbReference>
<dbReference type="SUPFAM" id="SSF50630">
    <property type="entry name" value="Acid proteases"/>
    <property type="match status" value="1"/>
</dbReference>
<dbReference type="PANTHER" id="PTHR12917">
    <property type="entry name" value="ASPARTYL PROTEASE DDI-RELATED"/>
    <property type="match status" value="1"/>
</dbReference>
<keyword evidence="10" id="KW-0863">Zinc-finger</keyword>
<keyword evidence="13" id="KW-1185">Reference proteome</keyword>
<keyword evidence="9" id="KW-0472">Membrane</keyword>
<dbReference type="InterPro" id="IPR019103">
    <property type="entry name" value="Peptidase_aspartic_DDI1-type"/>
</dbReference>
<dbReference type="GO" id="GO:0016020">
    <property type="term" value="C:membrane"/>
    <property type="evidence" value="ECO:0007669"/>
    <property type="project" value="UniProtKB-SubCell"/>
</dbReference>
<protein>
    <recommendedName>
        <fullName evidence="11">C2H2-type domain-containing protein</fullName>
    </recommendedName>
</protein>
<dbReference type="GO" id="GO:0004190">
    <property type="term" value="F:aspartic-type endopeptidase activity"/>
    <property type="evidence" value="ECO:0007669"/>
    <property type="project" value="UniProtKB-KW"/>
</dbReference>
<dbReference type="Gene3D" id="2.40.70.10">
    <property type="entry name" value="Acid Proteases"/>
    <property type="match status" value="1"/>
</dbReference>
<sequence length="875" mass="100127">MSSPIAGLDNCPNWELIDQISVPLLETGIATLPILQAALPTMLTINANDEKVTQRYPKIIRICQLQIQHLLRSQKELMHRLELMKHQTRKCQHTQDDGVKYKCDDCGKVFVSKDYLLSHFERRHKQGSGSSFVFFFILIYPKQIDVPQVVATRSDDGIISKSVLIGYSNADRSTIFSAFIFDNTAVLILSSYGYLNRRIYCRFFDGNHSEISQQSTVVFPEFTVKCAANNSAKFVAISVNKKDKIENLTKLEIRKHMSDSHEFSVCLAPIFGNSPKLLLFIEFVEYYRIQGASHFLVYVYESNEYMEKALKIYEQMRLIDIIRIGNETKCLKRHRCRHEMQLQDCVYRSRRLSKWVATVDLDERLMNVEQSKPISQLLRSQNNDYIAELRFRCQWTLRYSELSKDSEITQNNFKNFLPMLKWHNTSHIAPQNHTTKSIIRPENVDSMGVHGVQKFSKSYHVQLIDPKIAVVRHYRYTEGWSYFLREAESFGPFSNFSLISEVCPGALVIWCNCVKIYDYSVPNLALNPSTRLVDLGVVQSSFLHAFTQNFPNPAPNSTVALVPKAMLTAQRFAIAASRRFELSKRQNRLTRNQPSGSNPRINRSAAERLLQLLSQAALPNVKADDSWKEKARISYERMKASNGAYLALDAPQITEKFEKNPNMSFEEYYAIFKEYFDELGRKQQLMNDPNSEEGQRLIQQLINRNRIARQYDDAIEHHPETMIPVTMLYVNATINGHPVKAFIDSGAQVSIMSLACAQRCNLTDVIDRRFQTLCHGIGGVNRAYGKIHLCDVKIENAHFSCPFTVGKDPKMDLLIGLDVLRKHNCCINLAKNCLEFPNGTSTPFLQSNEIEAFLAEIIGNSTDNGEPMDQSGPSN</sequence>
<dbReference type="Proteomes" id="UP000494206">
    <property type="component" value="Unassembled WGS sequence"/>
</dbReference>
<evidence type="ECO:0000256" key="6">
    <source>
        <dbReference type="ARBA" id="ARBA00022679"/>
    </source>
</evidence>
<evidence type="ECO:0000259" key="11">
    <source>
        <dbReference type="PROSITE" id="PS50157"/>
    </source>
</evidence>
<dbReference type="AlphaFoldDB" id="A0A8S1F244"/>
<evidence type="ECO:0000256" key="4">
    <source>
        <dbReference type="ARBA" id="ARBA00022670"/>
    </source>
</evidence>
<name>A0A8S1F244_9PELO</name>
<keyword evidence="10" id="KW-0479">Metal-binding</keyword>
<evidence type="ECO:0000313" key="12">
    <source>
        <dbReference type="EMBL" id="CAB3405770.1"/>
    </source>
</evidence>
<reference evidence="12 13" key="1">
    <citation type="submission" date="2020-04" db="EMBL/GenBank/DDBJ databases">
        <authorList>
            <person name="Laetsch R D."/>
            <person name="Stevens L."/>
            <person name="Kumar S."/>
            <person name="Blaxter L. M."/>
        </authorList>
    </citation>
    <scope>NUCLEOTIDE SEQUENCE [LARGE SCALE GENOMIC DNA]</scope>
</reference>
<accession>A0A8S1F244</accession>
<gene>
    <name evidence="12" type="ORF">CBOVIS_LOCUS7928</name>
</gene>
<keyword evidence="6" id="KW-0808">Transferase</keyword>
<evidence type="ECO:0000256" key="7">
    <source>
        <dbReference type="ARBA" id="ARBA00022750"/>
    </source>
</evidence>
<dbReference type="GO" id="GO:0008270">
    <property type="term" value="F:zinc ion binding"/>
    <property type="evidence" value="ECO:0007669"/>
    <property type="project" value="UniProtKB-KW"/>
</dbReference>
<dbReference type="PANTHER" id="PTHR12917:SF1">
    <property type="entry name" value="AT13091P"/>
    <property type="match status" value="1"/>
</dbReference>
<dbReference type="Gene3D" id="3.30.160.60">
    <property type="entry name" value="Classic Zinc Finger"/>
    <property type="match status" value="1"/>
</dbReference>
<dbReference type="InterPro" id="IPR008166">
    <property type="entry name" value="Glyco_transf_92"/>
</dbReference>
<feature type="domain" description="C2H2-type" evidence="11">
    <location>
        <begin position="101"/>
        <end position="124"/>
    </location>
</feature>
<keyword evidence="4" id="KW-0645">Protease</keyword>
<dbReference type="Pfam" id="PF09668">
    <property type="entry name" value="Asp_protease"/>
    <property type="match status" value="1"/>
</dbReference>
<evidence type="ECO:0000256" key="9">
    <source>
        <dbReference type="ARBA" id="ARBA00023136"/>
    </source>
</evidence>
<evidence type="ECO:0000313" key="13">
    <source>
        <dbReference type="Proteomes" id="UP000494206"/>
    </source>
</evidence>
<dbReference type="CDD" id="cd05479">
    <property type="entry name" value="RP_DDI"/>
    <property type="match status" value="1"/>
</dbReference>
<evidence type="ECO:0000256" key="2">
    <source>
        <dbReference type="ARBA" id="ARBA00007647"/>
    </source>
</evidence>
<dbReference type="EMBL" id="CADEPM010000005">
    <property type="protein sequence ID" value="CAB3405770.1"/>
    <property type="molecule type" value="Genomic_DNA"/>
</dbReference>
<keyword evidence="5" id="KW-0328">Glycosyltransferase</keyword>
<dbReference type="SMART" id="SM00355">
    <property type="entry name" value="ZnF_C2H2"/>
    <property type="match status" value="1"/>
</dbReference>
<dbReference type="PROSITE" id="PS50157">
    <property type="entry name" value="ZINC_FINGER_C2H2_2"/>
    <property type="match status" value="1"/>
</dbReference>
<evidence type="ECO:0000256" key="10">
    <source>
        <dbReference type="PROSITE-ProRule" id="PRU00042"/>
    </source>
</evidence>
<keyword evidence="7" id="KW-0064">Aspartyl protease</keyword>